<dbReference type="InterPro" id="IPR050300">
    <property type="entry name" value="GDXG_lipolytic_enzyme"/>
</dbReference>
<dbReference type="GO" id="GO:0016787">
    <property type="term" value="F:hydrolase activity"/>
    <property type="evidence" value="ECO:0007669"/>
    <property type="project" value="UniProtKB-KW"/>
</dbReference>
<dbReference type="PANTHER" id="PTHR48081:SF8">
    <property type="entry name" value="ALPHA_BETA HYDROLASE FOLD-3 DOMAIN-CONTAINING PROTEIN-RELATED"/>
    <property type="match status" value="1"/>
</dbReference>
<dbReference type="Proteomes" id="UP001221413">
    <property type="component" value="Unassembled WGS sequence"/>
</dbReference>
<proteinExistence type="predicted"/>
<dbReference type="InterPro" id="IPR013094">
    <property type="entry name" value="AB_hydrolase_3"/>
</dbReference>
<evidence type="ECO:0000256" key="1">
    <source>
        <dbReference type="ARBA" id="ARBA00022801"/>
    </source>
</evidence>
<evidence type="ECO:0000313" key="4">
    <source>
        <dbReference type="Proteomes" id="UP001221413"/>
    </source>
</evidence>
<dbReference type="PANTHER" id="PTHR48081">
    <property type="entry name" value="AB HYDROLASE SUPERFAMILY PROTEIN C4A8.06C"/>
    <property type="match status" value="1"/>
</dbReference>
<keyword evidence="1" id="KW-0378">Hydrolase</keyword>
<dbReference type="InterPro" id="IPR029058">
    <property type="entry name" value="AB_hydrolase_fold"/>
</dbReference>
<evidence type="ECO:0000313" key="3">
    <source>
        <dbReference type="EMBL" id="KAJ6258157.1"/>
    </source>
</evidence>
<protein>
    <recommendedName>
        <fullName evidence="2">Alpha/beta hydrolase fold-3 domain-containing protein</fullName>
    </recommendedName>
</protein>
<dbReference type="EMBL" id="JAQGDS010000009">
    <property type="protein sequence ID" value="KAJ6258157.1"/>
    <property type="molecule type" value="Genomic_DNA"/>
</dbReference>
<keyword evidence="4" id="KW-1185">Reference proteome</keyword>
<dbReference type="Gene3D" id="3.40.50.1820">
    <property type="entry name" value="alpha/beta hydrolase"/>
    <property type="match status" value="1"/>
</dbReference>
<sequence>MEIPYASPLSRRLEPAQGLTRREYKIASRDGTEISLWRVSTYWADKSSMLQPSIIYVHGGAFVMSNTDIGAIDLDAFNKKLISRLGKDPLDELGCVLLYVSYRVATACPFPGPPEDVCAAYSYALANAADLGILKDKICMMGISAGGNLAWAGTHMALDEGLPGPCGLIAIYPMLDPQATWAEHKEDALQYKKDKLHDAWAVYRSKIQDCPKNVQKYADLLQLPADDLSRLPPMYMDVGTNDYFMEEVLQAQEVLNQHNVKVIVVILDGMRHGFESQGKQDPGYDDALKKALQGRRSFIQQIWGTV</sequence>
<reference evidence="3" key="1">
    <citation type="submission" date="2023-01" db="EMBL/GenBank/DDBJ databases">
        <title>The chitinases involved in constricting ring structure development in the nematode-trapping fungus Drechslerella dactyloides.</title>
        <authorList>
            <person name="Wang R."/>
            <person name="Zhang L."/>
            <person name="Tang P."/>
            <person name="Li S."/>
            <person name="Liang L."/>
        </authorList>
    </citation>
    <scope>NUCLEOTIDE SEQUENCE</scope>
    <source>
        <strain evidence="3">YMF1.00031</strain>
    </source>
</reference>
<feature type="domain" description="Alpha/beta hydrolase fold-3" evidence="2">
    <location>
        <begin position="54"/>
        <end position="275"/>
    </location>
</feature>
<dbReference type="Pfam" id="PF07859">
    <property type="entry name" value="Abhydrolase_3"/>
    <property type="match status" value="1"/>
</dbReference>
<dbReference type="SUPFAM" id="SSF53474">
    <property type="entry name" value="alpha/beta-Hydrolases"/>
    <property type="match status" value="1"/>
</dbReference>
<accession>A0AAD6NHB0</accession>
<name>A0AAD6NHB0_DREDA</name>
<organism evidence="3 4">
    <name type="scientific">Drechslerella dactyloides</name>
    <name type="common">Nematode-trapping fungus</name>
    <name type="synonym">Arthrobotrys dactyloides</name>
    <dbReference type="NCBI Taxonomy" id="74499"/>
    <lineage>
        <taxon>Eukaryota</taxon>
        <taxon>Fungi</taxon>
        <taxon>Dikarya</taxon>
        <taxon>Ascomycota</taxon>
        <taxon>Pezizomycotina</taxon>
        <taxon>Orbiliomycetes</taxon>
        <taxon>Orbiliales</taxon>
        <taxon>Orbiliaceae</taxon>
        <taxon>Drechslerella</taxon>
    </lineage>
</organism>
<evidence type="ECO:0000259" key="2">
    <source>
        <dbReference type="Pfam" id="PF07859"/>
    </source>
</evidence>
<gene>
    <name evidence="3" type="ORF">Dda_7074</name>
</gene>
<dbReference type="AlphaFoldDB" id="A0AAD6NHB0"/>
<comment type="caution">
    <text evidence="3">The sequence shown here is derived from an EMBL/GenBank/DDBJ whole genome shotgun (WGS) entry which is preliminary data.</text>
</comment>